<protein>
    <submittedName>
        <fullName evidence="2">Uncharacterized protein</fullName>
    </submittedName>
</protein>
<feature type="compositionally biased region" description="Acidic residues" evidence="1">
    <location>
        <begin position="66"/>
        <end position="79"/>
    </location>
</feature>
<dbReference type="Proteomes" id="UP000018850">
    <property type="component" value="Unassembled WGS sequence"/>
</dbReference>
<accession>W2UPN6</accession>
<sequence length="79" mass="8423">MKCIRKTVLTLTLFTLLFSCTNDKIKEEDAIYNKKSLPAFYSDDGTPDDTTIPTNDPDTGSTGDTGDGDGDGTDPDGKG</sequence>
<dbReference type="AlphaFoldDB" id="W2UPN6"/>
<feature type="compositionally biased region" description="Low complexity" evidence="1">
    <location>
        <begin position="48"/>
        <end position="64"/>
    </location>
</feature>
<evidence type="ECO:0000313" key="3">
    <source>
        <dbReference type="Proteomes" id="UP000018850"/>
    </source>
</evidence>
<comment type="caution">
    <text evidence="2">The sequence shown here is derived from an EMBL/GenBank/DDBJ whole genome shotgun (WGS) entry which is preliminary data.</text>
</comment>
<dbReference type="EMBL" id="AYXY01000016">
    <property type="protein sequence ID" value="ETN96150.1"/>
    <property type="molecule type" value="Genomic_DNA"/>
</dbReference>
<dbReference type="PATRIC" id="fig|1286632.3.peg.948"/>
<organism evidence="2 3">
    <name type="scientific">Zhouia amylolytica AD3</name>
    <dbReference type="NCBI Taxonomy" id="1286632"/>
    <lineage>
        <taxon>Bacteria</taxon>
        <taxon>Pseudomonadati</taxon>
        <taxon>Bacteroidota</taxon>
        <taxon>Flavobacteriia</taxon>
        <taxon>Flavobacteriales</taxon>
        <taxon>Flavobacteriaceae</taxon>
        <taxon>Zhouia</taxon>
    </lineage>
</organism>
<dbReference type="RefSeq" id="WP_152973890.1">
    <property type="nucleotide sequence ID" value="NZ_AYXY01000016.1"/>
</dbReference>
<gene>
    <name evidence="2" type="ORF">P278_09510</name>
</gene>
<evidence type="ECO:0000313" key="2">
    <source>
        <dbReference type="EMBL" id="ETN96150.1"/>
    </source>
</evidence>
<reference evidence="3" key="1">
    <citation type="submission" date="2013-11" db="EMBL/GenBank/DDBJ databases">
        <title>Draft genome sequence from a member of Zhouia, isolated tidal flat.</title>
        <authorList>
            <person name="Jin H."/>
            <person name="Jeon C.O."/>
        </authorList>
    </citation>
    <scope>NUCLEOTIDE SEQUENCE [LARGE SCALE GENOMIC DNA]</scope>
    <source>
        <strain evidence="3">AD3</strain>
    </source>
</reference>
<proteinExistence type="predicted"/>
<dbReference type="PROSITE" id="PS51257">
    <property type="entry name" value="PROKAR_LIPOPROTEIN"/>
    <property type="match status" value="1"/>
</dbReference>
<reference evidence="2 3" key="2">
    <citation type="journal article" date="2016" name="Genome Announc.">
        <title>Draft Genome Sequence of Zhouia amylolytica AD3, Isolated from Tidal Flat Sediment.</title>
        <authorList>
            <person name="Jia B."/>
            <person name="Jin H.M."/>
            <person name="Lee H.J."/>
            <person name="Jeon C.O."/>
        </authorList>
    </citation>
    <scope>NUCLEOTIDE SEQUENCE [LARGE SCALE GENOMIC DNA]</scope>
    <source>
        <strain evidence="2 3">AD3</strain>
    </source>
</reference>
<feature type="region of interest" description="Disordered" evidence="1">
    <location>
        <begin position="36"/>
        <end position="79"/>
    </location>
</feature>
<keyword evidence="3" id="KW-1185">Reference proteome</keyword>
<evidence type="ECO:0000256" key="1">
    <source>
        <dbReference type="SAM" id="MobiDB-lite"/>
    </source>
</evidence>
<name>W2UPN6_9FLAO</name>